<name>A0A9N9I998_9GLOM</name>
<reference evidence="2" key="1">
    <citation type="submission" date="2021-06" db="EMBL/GenBank/DDBJ databases">
        <authorList>
            <person name="Kallberg Y."/>
            <person name="Tangrot J."/>
            <person name="Rosling A."/>
        </authorList>
    </citation>
    <scope>NUCLEOTIDE SEQUENCE</scope>
    <source>
        <strain evidence="2">UK204</strain>
    </source>
</reference>
<sequence length="39" mass="4456">SLYSHPKLLEDGTQEVSCHGNGNDENNKWRIELIDDSKL</sequence>
<feature type="region of interest" description="Disordered" evidence="1">
    <location>
        <begin position="1"/>
        <end position="26"/>
    </location>
</feature>
<gene>
    <name evidence="2" type="ORF">FCALED_LOCUS14747</name>
</gene>
<keyword evidence="3" id="KW-1185">Reference proteome</keyword>
<evidence type="ECO:0000256" key="1">
    <source>
        <dbReference type="SAM" id="MobiDB-lite"/>
    </source>
</evidence>
<protein>
    <submittedName>
        <fullName evidence="2">7253_t:CDS:1</fullName>
    </submittedName>
</protein>
<accession>A0A9N9I998</accession>
<feature type="non-terminal residue" evidence="2">
    <location>
        <position position="1"/>
    </location>
</feature>
<organism evidence="2 3">
    <name type="scientific">Funneliformis caledonium</name>
    <dbReference type="NCBI Taxonomy" id="1117310"/>
    <lineage>
        <taxon>Eukaryota</taxon>
        <taxon>Fungi</taxon>
        <taxon>Fungi incertae sedis</taxon>
        <taxon>Mucoromycota</taxon>
        <taxon>Glomeromycotina</taxon>
        <taxon>Glomeromycetes</taxon>
        <taxon>Glomerales</taxon>
        <taxon>Glomeraceae</taxon>
        <taxon>Funneliformis</taxon>
    </lineage>
</organism>
<dbReference type="EMBL" id="CAJVPQ010011435">
    <property type="protein sequence ID" value="CAG8727187.1"/>
    <property type="molecule type" value="Genomic_DNA"/>
</dbReference>
<dbReference type="OrthoDB" id="5588846at2759"/>
<evidence type="ECO:0000313" key="2">
    <source>
        <dbReference type="EMBL" id="CAG8727187.1"/>
    </source>
</evidence>
<evidence type="ECO:0000313" key="3">
    <source>
        <dbReference type="Proteomes" id="UP000789570"/>
    </source>
</evidence>
<proteinExistence type="predicted"/>
<comment type="caution">
    <text evidence="2">The sequence shown here is derived from an EMBL/GenBank/DDBJ whole genome shotgun (WGS) entry which is preliminary data.</text>
</comment>
<dbReference type="AlphaFoldDB" id="A0A9N9I998"/>
<dbReference type="Proteomes" id="UP000789570">
    <property type="component" value="Unassembled WGS sequence"/>
</dbReference>